<proteinExistence type="predicted"/>
<dbReference type="EMBL" id="MF417958">
    <property type="protein sequence ID" value="ASN72540.1"/>
    <property type="molecule type" value="Genomic_DNA"/>
</dbReference>
<accession>A0A2H4JBD1</accession>
<sequence length="42" mass="4504">MQLCKTKGYHLGGNTNVSKALLPMANAWGMGKCQSTINAVEH</sequence>
<protein>
    <submittedName>
        <fullName evidence="1">Uncharacterized protein</fullName>
    </submittedName>
</protein>
<gene>
    <name evidence="1" type="ORF">7F13_26</name>
</gene>
<evidence type="ECO:0000313" key="1">
    <source>
        <dbReference type="EMBL" id="ASN72540.1"/>
    </source>
</evidence>
<organism evidence="1">
    <name type="scientific">uncultured Caudovirales phage</name>
    <dbReference type="NCBI Taxonomy" id="2100421"/>
    <lineage>
        <taxon>Viruses</taxon>
        <taxon>Duplodnaviria</taxon>
        <taxon>Heunggongvirae</taxon>
        <taxon>Uroviricota</taxon>
        <taxon>Caudoviricetes</taxon>
        <taxon>Peduoviridae</taxon>
        <taxon>Maltschvirus</taxon>
        <taxon>Maltschvirus maltsch</taxon>
    </lineage>
</organism>
<name>A0A2H4JBD1_9CAUD</name>
<reference evidence="1" key="1">
    <citation type="submission" date="2017-06" db="EMBL/GenBank/DDBJ databases">
        <title>Novel phages from South African skin metaviromes.</title>
        <authorList>
            <person name="van Zyl L.J."/>
            <person name="Abrahams Y."/>
            <person name="Stander E.A."/>
            <person name="Kirby B.M."/>
            <person name="Clavaud C."/>
            <person name="Farcet C."/>
            <person name="Breton L."/>
            <person name="Trindade M.I."/>
        </authorList>
    </citation>
    <scope>NUCLEOTIDE SEQUENCE</scope>
</reference>